<evidence type="ECO:0000256" key="3">
    <source>
        <dbReference type="ARBA" id="ARBA00022630"/>
    </source>
</evidence>
<dbReference type="PANTHER" id="PTHR30578">
    <property type="entry name" value="ELECTRON TRANSPORT COMPLEX PROTEIN RNFD"/>
    <property type="match status" value="1"/>
</dbReference>
<feature type="transmembrane region" description="Helical" evidence="9">
    <location>
        <begin position="248"/>
        <end position="273"/>
    </location>
</feature>
<keyword evidence="1" id="KW-0813">Transport</keyword>
<evidence type="ECO:0000256" key="9">
    <source>
        <dbReference type="SAM" id="Phobius"/>
    </source>
</evidence>
<feature type="transmembrane region" description="Helical" evidence="9">
    <location>
        <begin position="37"/>
        <end position="56"/>
    </location>
</feature>
<keyword evidence="8 9" id="KW-0472">Membrane</keyword>
<evidence type="ECO:0000256" key="1">
    <source>
        <dbReference type="ARBA" id="ARBA00022448"/>
    </source>
</evidence>
<evidence type="ECO:0000256" key="2">
    <source>
        <dbReference type="ARBA" id="ARBA00022553"/>
    </source>
</evidence>
<keyword evidence="3" id="KW-0285">Flavoprotein</keyword>
<dbReference type="GO" id="GO:0055085">
    <property type="term" value="P:transmembrane transport"/>
    <property type="evidence" value="ECO:0007669"/>
    <property type="project" value="InterPro"/>
</dbReference>
<keyword evidence="2" id="KW-0597">Phosphoprotein</keyword>
<evidence type="ECO:0000256" key="7">
    <source>
        <dbReference type="ARBA" id="ARBA00022989"/>
    </source>
</evidence>
<reference evidence="10" key="1">
    <citation type="journal article" date="2015" name="Nature">
        <title>Complex archaea that bridge the gap between prokaryotes and eukaryotes.</title>
        <authorList>
            <person name="Spang A."/>
            <person name="Saw J.H."/>
            <person name="Jorgensen S.L."/>
            <person name="Zaremba-Niedzwiedzka K."/>
            <person name="Martijn J."/>
            <person name="Lind A.E."/>
            <person name="van Eijk R."/>
            <person name="Schleper C."/>
            <person name="Guy L."/>
            <person name="Ettema T.J."/>
        </authorList>
    </citation>
    <scope>NUCLEOTIDE SEQUENCE</scope>
</reference>
<feature type="transmembrane region" description="Helical" evidence="9">
    <location>
        <begin position="110"/>
        <end position="128"/>
    </location>
</feature>
<gene>
    <name evidence="10" type="ORF">LCGC14_0203610</name>
</gene>
<accession>A0A0F9XL49</accession>
<evidence type="ECO:0000256" key="8">
    <source>
        <dbReference type="ARBA" id="ARBA00023136"/>
    </source>
</evidence>
<keyword evidence="7 9" id="KW-1133">Transmembrane helix</keyword>
<name>A0A0F9XL49_9ZZZZ</name>
<organism evidence="10">
    <name type="scientific">marine sediment metagenome</name>
    <dbReference type="NCBI Taxonomy" id="412755"/>
    <lineage>
        <taxon>unclassified sequences</taxon>
        <taxon>metagenomes</taxon>
        <taxon>ecological metagenomes</taxon>
    </lineage>
</organism>
<feature type="transmembrane region" description="Helical" evidence="9">
    <location>
        <begin position="280"/>
        <end position="302"/>
    </location>
</feature>
<evidence type="ECO:0000256" key="5">
    <source>
        <dbReference type="ARBA" id="ARBA00022692"/>
    </source>
</evidence>
<dbReference type="Pfam" id="PF03116">
    <property type="entry name" value="NQR2_RnfD_RnfE"/>
    <property type="match status" value="1"/>
</dbReference>
<evidence type="ECO:0008006" key="11">
    <source>
        <dbReference type="Google" id="ProtNLM"/>
    </source>
</evidence>
<dbReference type="InterPro" id="IPR004338">
    <property type="entry name" value="NqrB/RnfD"/>
</dbReference>
<comment type="caution">
    <text evidence="10">The sequence shown here is derived from an EMBL/GenBank/DDBJ whole genome shotgun (WGS) entry which is preliminary data.</text>
</comment>
<proteinExistence type="predicted"/>
<dbReference type="AlphaFoldDB" id="A0A0F9XL49"/>
<feature type="transmembrane region" description="Helical" evidence="9">
    <location>
        <begin position="322"/>
        <end position="343"/>
    </location>
</feature>
<evidence type="ECO:0000313" key="10">
    <source>
        <dbReference type="EMBL" id="KKN92833.1"/>
    </source>
</evidence>
<evidence type="ECO:0000256" key="6">
    <source>
        <dbReference type="ARBA" id="ARBA00022967"/>
    </source>
</evidence>
<keyword evidence="6" id="KW-1278">Translocase</keyword>
<keyword evidence="4" id="KW-0288">FMN</keyword>
<feature type="transmembrane region" description="Helical" evidence="9">
    <location>
        <begin position="355"/>
        <end position="373"/>
    </location>
</feature>
<dbReference type="EMBL" id="LAZR01000091">
    <property type="protein sequence ID" value="KKN92833.1"/>
    <property type="molecule type" value="Genomic_DNA"/>
</dbReference>
<feature type="transmembrane region" description="Helical" evidence="9">
    <location>
        <begin position="87"/>
        <end position="104"/>
    </location>
</feature>
<evidence type="ECO:0000256" key="4">
    <source>
        <dbReference type="ARBA" id="ARBA00022643"/>
    </source>
</evidence>
<protein>
    <recommendedName>
        <fullName evidence="11">Electron transport complex protein RnfD</fullName>
    </recommendedName>
</protein>
<dbReference type="GO" id="GO:0005886">
    <property type="term" value="C:plasma membrane"/>
    <property type="evidence" value="ECO:0007669"/>
    <property type="project" value="TreeGrafter"/>
</dbReference>
<sequence>MTLTPHQVGALEQVDGYRRLPISQAPFMHAPEAARTIFLVTATAACGPLLGGLFFFGWRAVHLALVAMISCVTIEWLYFRVTRTPSLLGRSHAALTGILLALTLPPFAPWHVAVIGAAFAIIVGKGVFGGVGHFVWQPALVGRLVVALMFPALAVGPSSAFPGQWPILPRNKVVVGDINNYRATKDYRQWEDRRSPPRTDAMLVTRPEAHLAPLTRGKPAFSALARAPLGLDRLMPAALLTTPSPKDLLLGAVPGGIGETSTVLIIIAGLYLIYRNFTRWQLPVSILVAAAAVVAIAPIHLITDREFTVWYPITYEGVDVGMLYVIHHLASGGLVLSAFFLATEMTTRPITMKGQVLYGAGIGVLAMLLRLYTRFPLPCYMAVLVMNTFSLTIDRLWRPRAFGITRWAALTKWHVRT</sequence>
<dbReference type="PANTHER" id="PTHR30578:SF0">
    <property type="entry name" value="ION-TRANSLOCATING OXIDOREDUCTASE COMPLEX SUBUNIT D"/>
    <property type="match status" value="1"/>
</dbReference>
<feature type="transmembrane region" description="Helical" evidence="9">
    <location>
        <begin position="140"/>
        <end position="161"/>
    </location>
</feature>
<keyword evidence="5 9" id="KW-0812">Transmembrane</keyword>
<feature type="transmembrane region" description="Helical" evidence="9">
    <location>
        <begin position="62"/>
        <end position="80"/>
    </location>
</feature>